<name>A0A0J6WXC7_9FIRM</name>
<dbReference type="RefSeq" id="WP_048513837.1">
    <property type="nucleotide sequence ID" value="NZ_FUXD01000015.1"/>
</dbReference>
<dbReference type="PANTHER" id="PTHR46268:SF6">
    <property type="entry name" value="UNIVERSAL STRESS PROTEIN UP12"/>
    <property type="match status" value="1"/>
</dbReference>
<reference evidence="3 4" key="1">
    <citation type="submission" date="2015-06" db="EMBL/GenBank/DDBJ databases">
        <title>Draft genome sequence of beer spoilage bacterium Megasphaera cerevisiae type strain 20462.</title>
        <authorList>
            <person name="Kutumbaka K."/>
            <person name="Pasmowitz J."/>
            <person name="Mategko J."/>
            <person name="Reyes D."/>
            <person name="Friedrich A."/>
            <person name="Han S."/>
            <person name="Martens-Habbena W."/>
            <person name="Neal-McKinney J."/>
            <person name="Janagama H.K."/>
            <person name="Nadala C."/>
            <person name="Samadpour M."/>
        </authorList>
    </citation>
    <scope>NUCLEOTIDE SEQUENCE [LARGE SCALE GENOMIC DNA]</scope>
    <source>
        <strain evidence="3 4">DSM 20462</strain>
    </source>
</reference>
<dbReference type="Pfam" id="PF00582">
    <property type="entry name" value="Usp"/>
    <property type="match status" value="2"/>
</dbReference>
<evidence type="ECO:0000313" key="4">
    <source>
        <dbReference type="Proteomes" id="UP000036503"/>
    </source>
</evidence>
<dbReference type="InterPro" id="IPR014729">
    <property type="entry name" value="Rossmann-like_a/b/a_fold"/>
</dbReference>
<dbReference type="CDD" id="cd00293">
    <property type="entry name" value="USP-like"/>
    <property type="match status" value="2"/>
</dbReference>
<feature type="domain" description="UspA" evidence="2">
    <location>
        <begin position="155"/>
        <end position="299"/>
    </location>
</feature>
<dbReference type="InterPro" id="IPR006016">
    <property type="entry name" value="UspA"/>
</dbReference>
<evidence type="ECO:0000256" key="1">
    <source>
        <dbReference type="ARBA" id="ARBA00008791"/>
    </source>
</evidence>
<sequence length="299" mass="32003">MITYKNILVPVDGEDSSNQALDHAISISEISGASITLLSVANMAYILNEFSHMENCSELAMDAITASAQSRSMDILKQAAARIPSSIPVKSIFKLGAPETSILEEQQALPADLICMGRGSNQPLQNFLLGSVSTYVVTHASCPILLARDKKKGSYHNILVPIDGSESSLQALKQAELLAKGNNASLTVLYVASVQNGLKNTKIPDMIHSHELQALSAHMKTKGDNAFLRCKEQLSLNVPVQCLYKIGSPGSIILQTADTTHADLIIMGSRGLSRIKSVLLGSVGRYVASHSGLPVLIIR</sequence>
<dbReference type="Gene3D" id="3.40.50.620">
    <property type="entry name" value="HUPs"/>
    <property type="match status" value="2"/>
</dbReference>
<protein>
    <submittedName>
        <fullName evidence="3">Universal stress family protein</fullName>
    </submittedName>
</protein>
<comment type="similarity">
    <text evidence="1">Belongs to the universal stress protein A family.</text>
</comment>
<accession>A0A0J6WXC7</accession>
<dbReference type="OrthoDB" id="9777884at2"/>
<dbReference type="Proteomes" id="UP000036503">
    <property type="component" value="Unassembled WGS sequence"/>
</dbReference>
<dbReference type="InterPro" id="IPR006015">
    <property type="entry name" value="Universal_stress_UspA"/>
</dbReference>
<feature type="domain" description="UspA" evidence="2">
    <location>
        <begin position="4"/>
        <end position="148"/>
    </location>
</feature>
<evidence type="ECO:0000259" key="2">
    <source>
        <dbReference type="Pfam" id="PF00582"/>
    </source>
</evidence>
<dbReference type="InParanoid" id="A0A0J6WXC7"/>
<comment type="caution">
    <text evidence="3">The sequence shown here is derived from an EMBL/GenBank/DDBJ whole genome shotgun (WGS) entry which is preliminary data.</text>
</comment>
<proteinExistence type="inferred from homology"/>
<dbReference type="SUPFAM" id="SSF52402">
    <property type="entry name" value="Adenine nucleotide alpha hydrolases-like"/>
    <property type="match status" value="2"/>
</dbReference>
<evidence type="ECO:0000313" key="3">
    <source>
        <dbReference type="EMBL" id="KMO86883.1"/>
    </source>
</evidence>
<dbReference type="PATRIC" id="fig|1122219.3.peg.506"/>
<dbReference type="PANTHER" id="PTHR46268">
    <property type="entry name" value="STRESS RESPONSE PROTEIN NHAX"/>
    <property type="match status" value="1"/>
</dbReference>
<dbReference type="EMBL" id="LEKT01000013">
    <property type="protein sequence ID" value="KMO86883.1"/>
    <property type="molecule type" value="Genomic_DNA"/>
</dbReference>
<dbReference type="PRINTS" id="PR01438">
    <property type="entry name" value="UNVRSLSTRESS"/>
</dbReference>
<gene>
    <name evidence="3" type="ORF">AB840_05520</name>
</gene>
<keyword evidence="4" id="KW-1185">Reference proteome</keyword>
<dbReference type="STRING" id="39029.BSR42_11400"/>
<dbReference type="AlphaFoldDB" id="A0A0J6WXC7"/>
<organism evidence="3 4">
    <name type="scientific">Megasphaera cerevisiae DSM 20462</name>
    <dbReference type="NCBI Taxonomy" id="1122219"/>
    <lineage>
        <taxon>Bacteria</taxon>
        <taxon>Bacillati</taxon>
        <taxon>Bacillota</taxon>
        <taxon>Negativicutes</taxon>
        <taxon>Veillonellales</taxon>
        <taxon>Veillonellaceae</taxon>
        <taxon>Megasphaera</taxon>
    </lineage>
</organism>